<accession>A0A1X2G9D2</accession>
<dbReference type="AlphaFoldDB" id="A0A1X2G9D2"/>
<evidence type="ECO:0000313" key="10">
    <source>
        <dbReference type="Proteomes" id="UP000242146"/>
    </source>
</evidence>
<dbReference type="STRING" id="101127.A0A1X2G9D2"/>
<feature type="domain" description="PHD-type" evidence="8">
    <location>
        <begin position="195"/>
        <end position="246"/>
    </location>
</feature>
<reference evidence="9 10" key="1">
    <citation type="submission" date="2016-07" db="EMBL/GenBank/DDBJ databases">
        <title>Pervasive Adenine N6-methylation of Active Genes in Fungi.</title>
        <authorList>
            <consortium name="DOE Joint Genome Institute"/>
            <person name="Mondo S.J."/>
            <person name="Dannebaum R.O."/>
            <person name="Kuo R.C."/>
            <person name="Labutti K."/>
            <person name="Haridas S."/>
            <person name="Kuo A."/>
            <person name="Salamov A."/>
            <person name="Ahrendt S.R."/>
            <person name="Lipzen A."/>
            <person name="Sullivan W."/>
            <person name="Andreopoulos W.B."/>
            <person name="Clum A."/>
            <person name="Lindquist E."/>
            <person name="Daum C."/>
            <person name="Ramamoorthy G.K."/>
            <person name="Gryganskyi A."/>
            <person name="Culley D."/>
            <person name="Magnuson J.K."/>
            <person name="James T.Y."/>
            <person name="O'Malley M.A."/>
            <person name="Stajich J.E."/>
            <person name="Spatafora J.W."/>
            <person name="Visel A."/>
            <person name="Grigoriev I.V."/>
        </authorList>
    </citation>
    <scope>NUCLEOTIDE SEQUENCE [LARGE SCALE GENOMIC DNA]</scope>
    <source>
        <strain evidence="9 10">NRRL 3301</strain>
    </source>
</reference>
<dbReference type="SUPFAM" id="SSF57903">
    <property type="entry name" value="FYVE/PHD zinc finger"/>
    <property type="match status" value="1"/>
</dbReference>
<evidence type="ECO:0000256" key="6">
    <source>
        <dbReference type="PROSITE-ProRule" id="PRU00146"/>
    </source>
</evidence>
<dbReference type="PANTHER" id="PTHR46174">
    <property type="entry name" value="CXXC-TYPE ZINC FINGER PROTEIN 1"/>
    <property type="match status" value="1"/>
</dbReference>
<evidence type="ECO:0000256" key="7">
    <source>
        <dbReference type="SAM" id="MobiDB-lite"/>
    </source>
</evidence>
<dbReference type="Pfam" id="PF00628">
    <property type="entry name" value="PHD"/>
    <property type="match status" value="1"/>
</dbReference>
<keyword evidence="4" id="KW-0862">Zinc</keyword>
<dbReference type="EMBL" id="MCGT01000030">
    <property type="protein sequence ID" value="ORX48321.1"/>
    <property type="molecule type" value="Genomic_DNA"/>
</dbReference>
<evidence type="ECO:0000256" key="1">
    <source>
        <dbReference type="ARBA" id="ARBA00004123"/>
    </source>
</evidence>
<keyword evidence="3 6" id="KW-0863">Zinc-finger</keyword>
<comment type="subcellular location">
    <subcellularLocation>
        <location evidence="1">Nucleus</location>
    </subcellularLocation>
</comment>
<dbReference type="GO" id="GO:0048188">
    <property type="term" value="C:Set1C/COMPASS complex"/>
    <property type="evidence" value="ECO:0007669"/>
    <property type="project" value="InterPro"/>
</dbReference>
<keyword evidence="10" id="KW-1185">Reference proteome</keyword>
<dbReference type="PANTHER" id="PTHR46174:SF1">
    <property type="entry name" value="CXXC-TYPE ZINC FINGER PROTEIN 1"/>
    <property type="match status" value="1"/>
</dbReference>
<dbReference type="Proteomes" id="UP000242146">
    <property type="component" value="Unassembled WGS sequence"/>
</dbReference>
<gene>
    <name evidence="9" type="ORF">DM01DRAFT_1338785</name>
</gene>
<proteinExistence type="predicted"/>
<dbReference type="InterPro" id="IPR011011">
    <property type="entry name" value="Znf_FYVE_PHD"/>
</dbReference>
<dbReference type="SMART" id="SM00249">
    <property type="entry name" value="PHD"/>
    <property type="match status" value="1"/>
</dbReference>
<name>A0A1X2G9D2_9FUNG</name>
<feature type="region of interest" description="Disordered" evidence="7">
    <location>
        <begin position="1"/>
        <end position="46"/>
    </location>
</feature>
<dbReference type="InterPro" id="IPR019786">
    <property type="entry name" value="Zinc_finger_PHD-type_CS"/>
</dbReference>
<dbReference type="Gene3D" id="2.60.120.650">
    <property type="entry name" value="Cupin"/>
    <property type="match status" value="1"/>
</dbReference>
<dbReference type="PROSITE" id="PS50016">
    <property type="entry name" value="ZF_PHD_2"/>
    <property type="match status" value="1"/>
</dbReference>
<keyword evidence="2" id="KW-0479">Metal-binding</keyword>
<dbReference type="PROSITE" id="PS01359">
    <property type="entry name" value="ZF_PHD_1"/>
    <property type="match status" value="1"/>
</dbReference>
<evidence type="ECO:0000256" key="3">
    <source>
        <dbReference type="ARBA" id="ARBA00022771"/>
    </source>
</evidence>
<dbReference type="InterPro" id="IPR001965">
    <property type="entry name" value="Znf_PHD"/>
</dbReference>
<dbReference type="OrthoDB" id="436852at2759"/>
<feature type="region of interest" description="Disordered" evidence="7">
    <location>
        <begin position="60"/>
        <end position="192"/>
    </location>
</feature>
<dbReference type="InterPro" id="IPR019787">
    <property type="entry name" value="Znf_PHD-finger"/>
</dbReference>
<comment type="caution">
    <text evidence="9">The sequence shown here is derived from an EMBL/GenBank/DDBJ whole genome shotgun (WGS) entry which is preliminary data.</text>
</comment>
<keyword evidence="5" id="KW-0539">Nucleus</keyword>
<feature type="compositionally biased region" description="Low complexity" evidence="7">
    <location>
        <begin position="172"/>
        <end position="192"/>
    </location>
</feature>
<dbReference type="InterPro" id="IPR037869">
    <property type="entry name" value="Spp1/CFP1"/>
</dbReference>
<sequence length="501" mass="56701">MAPSSYASMENFASLKTEPPSPSVLKVNSMLNPIQPPPLSSTSYHDPQISTEVLPLQKYCSQDPMIPSTAFQQQPQPLQPRPPLSPVSYQDPCSLQPDLAASSPQPTFSTHVLKLGKTQPSPIDNSMSPPPKKRKNAIDQATGKPKRGRPPSSPKKEMSPALSKKVLKKETSPSPSKLLKTKPPVSKKPSASKPKLYCLCKQPYDASRTMIACDQCDQWFHCQCIDMNEQKVDFIDMYFCDPCSDDTGKRTSWKDKCSNPACDKAARRGKLKQLHVSKYCSDHCGLTVARAQLALANRRRLAQHQQEQPLPSLPDNKPDPSLPPFDVCLEQLSKSRLSQYAGMEDRRRLARIREERQRAIDCVKMIDTKQQFLQALVASLDQENRANDHCGFDSRLLWDDDVWFRVGKVETHVQLSLVFLPDDQEPAPPASTICQRPKRCQKHHDWIKVKTNEMDQEREEQILVLSVLARERELIKQRIKRRSSEVDIVHSLMNGTLTHNK</sequence>
<protein>
    <recommendedName>
        <fullName evidence="8">PHD-type domain-containing protein</fullName>
    </recommendedName>
</protein>
<evidence type="ECO:0000256" key="4">
    <source>
        <dbReference type="ARBA" id="ARBA00022833"/>
    </source>
</evidence>
<evidence type="ECO:0000256" key="2">
    <source>
        <dbReference type="ARBA" id="ARBA00022723"/>
    </source>
</evidence>
<organism evidence="9 10">
    <name type="scientific">Hesseltinella vesiculosa</name>
    <dbReference type="NCBI Taxonomy" id="101127"/>
    <lineage>
        <taxon>Eukaryota</taxon>
        <taxon>Fungi</taxon>
        <taxon>Fungi incertae sedis</taxon>
        <taxon>Mucoromycota</taxon>
        <taxon>Mucoromycotina</taxon>
        <taxon>Mucoromycetes</taxon>
        <taxon>Mucorales</taxon>
        <taxon>Cunninghamellaceae</taxon>
        <taxon>Hesseltinella</taxon>
    </lineage>
</organism>
<feature type="compositionally biased region" description="Polar residues" evidence="7">
    <location>
        <begin position="118"/>
        <end position="127"/>
    </location>
</feature>
<evidence type="ECO:0000259" key="8">
    <source>
        <dbReference type="PROSITE" id="PS50016"/>
    </source>
</evidence>
<evidence type="ECO:0000256" key="5">
    <source>
        <dbReference type="ARBA" id="ARBA00023242"/>
    </source>
</evidence>
<dbReference type="GO" id="GO:0045893">
    <property type="term" value="P:positive regulation of DNA-templated transcription"/>
    <property type="evidence" value="ECO:0007669"/>
    <property type="project" value="TreeGrafter"/>
</dbReference>
<dbReference type="GO" id="GO:0008270">
    <property type="term" value="F:zinc ion binding"/>
    <property type="evidence" value="ECO:0007669"/>
    <property type="project" value="UniProtKB-KW"/>
</dbReference>
<evidence type="ECO:0000313" key="9">
    <source>
        <dbReference type="EMBL" id="ORX48321.1"/>
    </source>
</evidence>